<accession>A0A816XPD2</accession>
<dbReference type="SUPFAM" id="SSF117839">
    <property type="entry name" value="WWE domain"/>
    <property type="match status" value="1"/>
</dbReference>
<keyword evidence="3 6" id="KW-0808">Transferase</keyword>
<comment type="catalytic activity">
    <reaction evidence="5 6">
        <text>L-arginyl-[protein] + NAD(+) = N(omega)-(ADP-D-ribosyl)-L-arginyl-[protein] + nicotinamide + H(+)</text>
        <dbReference type="Rhea" id="RHEA:19149"/>
        <dbReference type="Rhea" id="RHEA-COMP:10532"/>
        <dbReference type="Rhea" id="RHEA-COMP:15087"/>
        <dbReference type="ChEBI" id="CHEBI:15378"/>
        <dbReference type="ChEBI" id="CHEBI:17154"/>
        <dbReference type="ChEBI" id="CHEBI:29965"/>
        <dbReference type="ChEBI" id="CHEBI:57540"/>
        <dbReference type="ChEBI" id="CHEBI:142554"/>
        <dbReference type="EC" id="2.4.2.31"/>
    </reaction>
</comment>
<dbReference type="PROSITE" id="PS50918">
    <property type="entry name" value="WWE"/>
    <property type="match status" value="1"/>
</dbReference>
<reference evidence="8" key="1">
    <citation type="submission" date="2021-02" db="EMBL/GenBank/DDBJ databases">
        <authorList>
            <person name="Nowell W R."/>
        </authorList>
    </citation>
    <scope>NUCLEOTIDE SEQUENCE</scope>
</reference>
<evidence type="ECO:0000256" key="2">
    <source>
        <dbReference type="ARBA" id="ARBA00022676"/>
    </source>
</evidence>
<dbReference type="InterPro" id="IPR037197">
    <property type="entry name" value="WWE_dom_sf"/>
</dbReference>
<dbReference type="Proteomes" id="UP000663856">
    <property type="component" value="Unassembled WGS sequence"/>
</dbReference>
<dbReference type="GO" id="GO:0016779">
    <property type="term" value="F:nucleotidyltransferase activity"/>
    <property type="evidence" value="ECO:0007669"/>
    <property type="project" value="UniProtKB-KW"/>
</dbReference>
<name>A0A816XPD2_9BILA</name>
<dbReference type="PROSITE" id="PS51996">
    <property type="entry name" value="TR_MART"/>
    <property type="match status" value="1"/>
</dbReference>
<evidence type="ECO:0000256" key="6">
    <source>
        <dbReference type="RuleBase" id="RU361228"/>
    </source>
</evidence>
<keyword evidence="6" id="KW-0520">NAD</keyword>
<evidence type="ECO:0000259" key="7">
    <source>
        <dbReference type="PROSITE" id="PS50918"/>
    </source>
</evidence>
<evidence type="ECO:0000256" key="5">
    <source>
        <dbReference type="ARBA" id="ARBA00047597"/>
    </source>
</evidence>
<comment type="caution">
    <text evidence="8">The sequence shown here is derived from an EMBL/GenBank/DDBJ whole genome shotgun (WGS) entry which is preliminary data.</text>
</comment>
<dbReference type="Pfam" id="PF02825">
    <property type="entry name" value="WWE"/>
    <property type="match status" value="1"/>
</dbReference>
<keyword evidence="6" id="KW-0521">NADP</keyword>
<sequence>MANASQALITFEWFWKSNDDPWSSSESEEWSRFSDVEMAIIEEALQKKLPDVLLDSYHINFKHMVQISNKNENNQRPVKRVVNERKESRLREARFMPNPVNPSRPFSDWDSSSSFNFMVAVQKYFDLEHRRGLHDPEVRQWFVDKAAEGFITEGKRVSKTKEANWMAKELLKTKYADQVQVWNCCVRLYCMESFLYKKLSEVMRLSGDEEHEELLMSRVPTFGPFVYLLQRLEHDREGKKQTVYRGANLSEDQIEQYRQLSLDPYNIAYFPAFTSTSRNRKKAEEFGNVLFVIDIFETDGEDVSLYSNYPSEEEQLLDPRFRFSVHSCIFDEIDNKWEIYLTK</sequence>
<comment type="similarity">
    <text evidence="1 6">Belongs to the Arg-specific ADP-ribosyltransferase family.</text>
</comment>
<keyword evidence="2 6" id="KW-0328">Glycosyltransferase</keyword>
<evidence type="ECO:0000313" key="9">
    <source>
        <dbReference type="EMBL" id="CAF4107209.1"/>
    </source>
</evidence>
<dbReference type="EC" id="2.4.2.31" evidence="6"/>
<evidence type="ECO:0000256" key="1">
    <source>
        <dbReference type="ARBA" id="ARBA00009558"/>
    </source>
</evidence>
<feature type="domain" description="WWE" evidence="7">
    <location>
        <begin position="1"/>
        <end position="80"/>
    </location>
</feature>
<evidence type="ECO:0000256" key="3">
    <source>
        <dbReference type="ARBA" id="ARBA00022679"/>
    </source>
</evidence>
<dbReference type="EMBL" id="CAJOBG010004363">
    <property type="protein sequence ID" value="CAF4107209.1"/>
    <property type="molecule type" value="Genomic_DNA"/>
</dbReference>
<gene>
    <name evidence="9" type="ORF">OVN521_LOCUS21221</name>
    <name evidence="8" type="ORF">WKI299_LOCUS29912</name>
</gene>
<dbReference type="EMBL" id="CAJNRF010013421">
    <property type="protein sequence ID" value="CAF2148936.1"/>
    <property type="molecule type" value="Genomic_DNA"/>
</dbReference>
<protein>
    <recommendedName>
        <fullName evidence="6">NAD(P)(+)--arginine ADP-ribosyltransferase</fullName>
        <ecNumber evidence="6">2.4.2.31</ecNumber>
    </recommendedName>
    <alternativeName>
        <fullName evidence="6">Mono(ADP-ribosyl)transferase</fullName>
    </alternativeName>
</protein>
<dbReference type="GO" id="GO:0106274">
    <property type="term" value="F:NAD+-protein-arginine ADP-ribosyltransferase activity"/>
    <property type="evidence" value="ECO:0007669"/>
    <property type="project" value="UniProtKB-EC"/>
</dbReference>
<dbReference type="InterPro" id="IPR004170">
    <property type="entry name" value="WWE_dom"/>
</dbReference>
<organism evidence="8 10">
    <name type="scientific">Rotaria magnacalcarata</name>
    <dbReference type="NCBI Taxonomy" id="392030"/>
    <lineage>
        <taxon>Eukaryota</taxon>
        <taxon>Metazoa</taxon>
        <taxon>Spiralia</taxon>
        <taxon>Gnathifera</taxon>
        <taxon>Rotifera</taxon>
        <taxon>Eurotatoria</taxon>
        <taxon>Bdelloidea</taxon>
        <taxon>Philodinida</taxon>
        <taxon>Philodinidae</taxon>
        <taxon>Rotaria</taxon>
    </lineage>
</organism>
<evidence type="ECO:0000313" key="11">
    <source>
        <dbReference type="Proteomes" id="UP000663866"/>
    </source>
</evidence>
<evidence type="ECO:0000313" key="10">
    <source>
        <dbReference type="Proteomes" id="UP000663856"/>
    </source>
</evidence>
<dbReference type="Gene3D" id="3.90.176.10">
    <property type="entry name" value="Toxin ADP-ribosyltransferase, Chain A, domain 1"/>
    <property type="match status" value="1"/>
</dbReference>
<dbReference type="InterPro" id="IPR000768">
    <property type="entry name" value="ART"/>
</dbReference>
<dbReference type="Pfam" id="PF01129">
    <property type="entry name" value="ART"/>
    <property type="match status" value="1"/>
</dbReference>
<dbReference type="AlphaFoldDB" id="A0A816XPD2"/>
<keyword evidence="11" id="KW-1185">Reference proteome</keyword>
<keyword evidence="4" id="KW-0548">Nucleotidyltransferase</keyword>
<proteinExistence type="inferred from homology"/>
<dbReference type="SUPFAM" id="SSF56399">
    <property type="entry name" value="ADP-ribosylation"/>
    <property type="match status" value="1"/>
</dbReference>
<evidence type="ECO:0000313" key="8">
    <source>
        <dbReference type="EMBL" id="CAF2148936.1"/>
    </source>
</evidence>
<dbReference type="Proteomes" id="UP000663866">
    <property type="component" value="Unassembled WGS sequence"/>
</dbReference>
<dbReference type="Gene3D" id="3.30.720.50">
    <property type="match status" value="1"/>
</dbReference>
<evidence type="ECO:0000256" key="4">
    <source>
        <dbReference type="ARBA" id="ARBA00022695"/>
    </source>
</evidence>